<gene>
    <name evidence="1" type="ORF">OESDEN_07641</name>
</gene>
<accession>A0A0B1T9I2</accession>
<organism evidence="1 2">
    <name type="scientific">Oesophagostomum dentatum</name>
    <name type="common">Nodular worm</name>
    <dbReference type="NCBI Taxonomy" id="61180"/>
    <lineage>
        <taxon>Eukaryota</taxon>
        <taxon>Metazoa</taxon>
        <taxon>Ecdysozoa</taxon>
        <taxon>Nematoda</taxon>
        <taxon>Chromadorea</taxon>
        <taxon>Rhabditida</taxon>
        <taxon>Rhabditina</taxon>
        <taxon>Rhabditomorpha</taxon>
        <taxon>Strongyloidea</taxon>
        <taxon>Strongylidae</taxon>
        <taxon>Oesophagostomum</taxon>
    </lineage>
</organism>
<reference evidence="1 2" key="1">
    <citation type="submission" date="2014-03" db="EMBL/GenBank/DDBJ databases">
        <title>Draft genome of the hookworm Oesophagostomum dentatum.</title>
        <authorList>
            <person name="Mitreva M."/>
        </authorList>
    </citation>
    <scope>NUCLEOTIDE SEQUENCE [LARGE SCALE GENOMIC DNA]</scope>
    <source>
        <strain evidence="1 2">OD-Hann</strain>
    </source>
</reference>
<evidence type="ECO:0000313" key="2">
    <source>
        <dbReference type="Proteomes" id="UP000053660"/>
    </source>
</evidence>
<name>A0A0B1T9I2_OESDE</name>
<sequence length="92" mass="11855">MAVTMRRNWFDDDFALRHRDSWWAREDWFDDWKDWPVDWPRPRDLMSRFWRDTDHWWRDWPSDWPRMDAVMPRRVVFFLAIPENPRLISRFT</sequence>
<evidence type="ECO:0000313" key="1">
    <source>
        <dbReference type="EMBL" id="KHJ92467.1"/>
    </source>
</evidence>
<protein>
    <submittedName>
        <fullName evidence="1">Uncharacterized protein</fullName>
    </submittedName>
</protein>
<keyword evidence="2" id="KW-1185">Reference proteome</keyword>
<dbReference type="EMBL" id="KN551331">
    <property type="protein sequence ID" value="KHJ92467.1"/>
    <property type="molecule type" value="Genomic_DNA"/>
</dbReference>
<dbReference type="OrthoDB" id="1431247at2759"/>
<dbReference type="AlphaFoldDB" id="A0A0B1T9I2"/>
<dbReference type="Proteomes" id="UP000053660">
    <property type="component" value="Unassembled WGS sequence"/>
</dbReference>
<proteinExistence type="predicted"/>